<proteinExistence type="inferred from homology"/>
<feature type="domain" description="PI31 proteasome regulator N-terminal" evidence="3">
    <location>
        <begin position="8"/>
        <end position="100"/>
    </location>
</feature>
<keyword evidence="2" id="KW-0647">Proteasome</keyword>
<dbReference type="OrthoDB" id="68090at2759"/>
<dbReference type="InterPro" id="IPR021625">
    <property type="entry name" value="PI31_Prot_N"/>
</dbReference>
<dbReference type="PANTHER" id="PTHR13266">
    <property type="entry name" value="PROTEASOME INHIBITOR"/>
    <property type="match status" value="1"/>
</dbReference>
<protein>
    <recommendedName>
        <fullName evidence="3">PI31 proteasome regulator N-terminal domain-containing protein</fullName>
    </recommendedName>
</protein>
<keyword evidence="5" id="KW-1185">Reference proteome</keyword>
<reference evidence="4" key="2">
    <citation type="submission" date="2021-02" db="EMBL/GenBank/DDBJ databases">
        <authorList>
            <person name="Kimball J.A."/>
            <person name="Haas M.W."/>
            <person name="Macchietto M."/>
            <person name="Kono T."/>
            <person name="Duquette J."/>
            <person name="Shao M."/>
        </authorList>
    </citation>
    <scope>NUCLEOTIDE SEQUENCE</scope>
    <source>
        <tissue evidence="4">Fresh leaf tissue</tissue>
    </source>
</reference>
<evidence type="ECO:0000313" key="5">
    <source>
        <dbReference type="Proteomes" id="UP000729402"/>
    </source>
</evidence>
<dbReference type="GO" id="GO:0000502">
    <property type="term" value="C:proteasome complex"/>
    <property type="evidence" value="ECO:0007669"/>
    <property type="project" value="UniProtKB-KW"/>
</dbReference>
<comment type="similarity">
    <text evidence="1">Belongs to the proteasome inhibitor PI31 family.</text>
</comment>
<dbReference type="GO" id="GO:0043161">
    <property type="term" value="P:proteasome-mediated ubiquitin-dependent protein catabolic process"/>
    <property type="evidence" value="ECO:0007669"/>
    <property type="project" value="InterPro"/>
</dbReference>
<dbReference type="AlphaFoldDB" id="A0A8J6BZ66"/>
<dbReference type="Pfam" id="PF11566">
    <property type="entry name" value="PI31_Prot_N"/>
    <property type="match status" value="1"/>
</dbReference>
<evidence type="ECO:0000313" key="4">
    <source>
        <dbReference type="EMBL" id="KAG8099719.1"/>
    </source>
</evidence>
<evidence type="ECO:0000256" key="2">
    <source>
        <dbReference type="ARBA" id="ARBA00022942"/>
    </source>
</evidence>
<evidence type="ECO:0000259" key="3">
    <source>
        <dbReference type="Pfam" id="PF11566"/>
    </source>
</evidence>
<sequence>MDVVKAARPAFRGAHDGVAFAANAAFLAAGYSLCAVGLAALTDPPPSGEEEVRIDGLNNMENCYAFLYVKEEKGKNKRLLVKCLVISNILAIDVLDLESQDKGPYNIQIMFICWDLNLVPCLVETMNSNVLCKLDEKDAGAAKNPKVETSSSINRYESRVLRMVLVRVADWQHACPNDPHFPSNPFPAHFGGPGSVPLGSRYDPIGPPDIPWFEHSRVVRRPRPLGGSTHPDLEFLHTALCE</sequence>
<dbReference type="Proteomes" id="UP000729402">
    <property type="component" value="Unassembled WGS sequence"/>
</dbReference>
<reference evidence="4" key="1">
    <citation type="journal article" date="2021" name="bioRxiv">
        <title>Whole Genome Assembly and Annotation of Northern Wild Rice, Zizania palustris L., Supports a Whole Genome Duplication in the Zizania Genus.</title>
        <authorList>
            <person name="Haas M."/>
            <person name="Kono T."/>
            <person name="Macchietto M."/>
            <person name="Millas R."/>
            <person name="McGilp L."/>
            <person name="Shao M."/>
            <person name="Duquette J."/>
            <person name="Hirsch C.N."/>
            <person name="Kimball J."/>
        </authorList>
    </citation>
    <scope>NUCLEOTIDE SEQUENCE</scope>
    <source>
        <tissue evidence="4">Fresh leaf tissue</tissue>
    </source>
</reference>
<evidence type="ECO:0000256" key="1">
    <source>
        <dbReference type="ARBA" id="ARBA00006405"/>
    </source>
</evidence>
<gene>
    <name evidence="4" type="ORF">GUJ93_ZPchr0013g37493</name>
</gene>
<dbReference type="PANTHER" id="PTHR13266:SF1">
    <property type="entry name" value="PROTEASOME INHIBITOR PI31 SUBUNIT"/>
    <property type="match status" value="1"/>
</dbReference>
<dbReference type="InterPro" id="IPR045128">
    <property type="entry name" value="PI31-like"/>
</dbReference>
<name>A0A8J6BZ66_ZIZPA</name>
<dbReference type="GO" id="GO:0004866">
    <property type="term" value="F:endopeptidase inhibitor activity"/>
    <property type="evidence" value="ECO:0007669"/>
    <property type="project" value="InterPro"/>
</dbReference>
<dbReference type="EMBL" id="JAAALK010000079">
    <property type="protein sequence ID" value="KAG8099719.1"/>
    <property type="molecule type" value="Genomic_DNA"/>
</dbReference>
<dbReference type="GO" id="GO:0070628">
    <property type="term" value="F:proteasome binding"/>
    <property type="evidence" value="ECO:0007669"/>
    <property type="project" value="InterPro"/>
</dbReference>
<comment type="caution">
    <text evidence="4">The sequence shown here is derived from an EMBL/GenBank/DDBJ whole genome shotgun (WGS) entry which is preliminary data.</text>
</comment>
<accession>A0A8J6BZ66</accession>
<organism evidence="4 5">
    <name type="scientific">Zizania palustris</name>
    <name type="common">Northern wild rice</name>
    <dbReference type="NCBI Taxonomy" id="103762"/>
    <lineage>
        <taxon>Eukaryota</taxon>
        <taxon>Viridiplantae</taxon>
        <taxon>Streptophyta</taxon>
        <taxon>Embryophyta</taxon>
        <taxon>Tracheophyta</taxon>
        <taxon>Spermatophyta</taxon>
        <taxon>Magnoliopsida</taxon>
        <taxon>Liliopsida</taxon>
        <taxon>Poales</taxon>
        <taxon>Poaceae</taxon>
        <taxon>BOP clade</taxon>
        <taxon>Oryzoideae</taxon>
        <taxon>Oryzeae</taxon>
        <taxon>Zizaniinae</taxon>
        <taxon>Zizania</taxon>
    </lineage>
</organism>